<dbReference type="EMBL" id="WTXG01000007">
    <property type="protein sequence ID" value="KAI0304262.1"/>
    <property type="molecule type" value="Genomic_DNA"/>
</dbReference>
<accession>A0AAD4M7D9</accession>
<organism evidence="6 7">
    <name type="scientific">Multifurca ochricompacta</name>
    <dbReference type="NCBI Taxonomy" id="376703"/>
    <lineage>
        <taxon>Eukaryota</taxon>
        <taxon>Fungi</taxon>
        <taxon>Dikarya</taxon>
        <taxon>Basidiomycota</taxon>
        <taxon>Agaricomycotina</taxon>
        <taxon>Agaricomycetes</taxon>
        <taxon>Russulales</taxon>
        <taxon>Russulaceae</taxon>
        <taxon>Multifurca</taxon>
    </lineage>
</organism>
<keyword evidence="2" id="KW-0436">Ligase</keyword>
<evidence type="ECO:0000259" key="4">
    <source>
        <dbReference type="Pfam" id="PF00501"/>
    </source>
</evidence>
<dbReference type="InterPro" id="IPR000873">
    <property type="entry name" value="AMP-dep_synth/lig_dom"/>
</dbReference>
<feature type="region of interest" description="Disordered" evidence="3">
    <location>
        <begin position="571"/>
        <end position="590"/>
    </location>
</feature>
<evidence type="ECO:0000259" key="5">
    <source>
        <dbReference type="Pfam" id="PF13193"/>
    </source>
</evidence>
<dbReference type="SUPFAM" id="SSF56801">
    <property type="entry name" value="Acetyl-CoA synthetase-like"/>
    <property type="match status" value="1"/>
</dbReference>
<feature type="compositionally biased region" description="Basic and acidic residues" evidence="3">
    <location>
        <begin position="574"/>
        <end position="590"/>
    </location>
</feature>
<dbReference type="Pfam" id="PF00501">
    <property type="entry name" value="AMP-binding"/>
    <property type="match status" value="1"/>
</dbReference>
<proteinExistence type="inferred from homology"/>
<comment type="similarity">
    <text evidence="1">Belongs to the ATP-dependent AMP-binding enzyme family.</text>
</comment>
<sequence>MPHLKSFHSLTPVGPTVNYYDFLLGRPELKSSSDYTLFVDAMTGKKRRFRETLARIEECATALNSAKKDGGLEIKPESKEVVGILSENCLEYPVLALALLKISVPVVFIPAHLPTDDTTALLIRASIRTLFISPKLYARRLEAVMASGVPEERVFILQGHVEGKTNLSELINNVKLRSLPSVPTQPVRSDTLACVMFSNGTAGFSKAAMISHQNLYHSTVKAEIMRQMPGQENAPPATSEKIPISLAAIPFDHTTGANAFILRLFVTPTTLVILPQWNVDLVVKILLQHTITQITMVPSMMYQLLNHPEFSKVDLDNLESISTSAGQLHSDFDEKFERRADNASLTEGTCTLFLEERDPKSSRSRYGLSERTLAVIAQPFPGVFKGRVERKRGLTGILPPGVKARIERGDGSEADFSEAEELFLRGRGPSEGYFNDRKNTPENPTPIGRRRIGDRSVADELAYVDRGVKETFKFHGAHASPSEIEKVIRGHPEVADCAIAGVRAVHDSGGFVPRAWLVLSASAKAKGVDRALKAIEKFVRDRVSERQWLHGGFEVIDEIPRLPSGKILRRQLQHTHESRERRKVRELAKL</sequence>
<keyword evidence="7" id="KW-1185">Reference proteome</keyword>
<dbReference type="InterPro" id="IPR025110">
    <property type="entry name" value="AMP-bd_C"/>
</dbReference>
<evidence type="ECO:0008006" key="8">
    <source>
        <dbReference type="Google" id="ProtNLM"/>
    </source>
</evidence>
<evidence type="ECO:0000256" key="3">
    <source>
        <dbReference type="SAM" id="MobiDB-lite"/>
    </source>
</evidence>
<dbReference type="Pfam" id="PF13193">
    <property type="entry name" value="AMP-binding_C"/>
    <property type="match status" value="1"/>
</dbReference>
<evidence type="ECO:0000313" key="7">
    <source>
        <dbReference type="Proteomes" id="UP001203297"/>
    </source>
</evidence>
<evidence type="ECO:0000256" key="2">
    <source>
        <dbReference type="ARBA" id="ARBA00022598"/>
    </source>
</evidence>
<dbReference type="GO" id="GO:0016405">
    <property type="term" value="F:CoA-ligase activity"/>
    <property type="evidence" value="ECO:0007669"/>
    <property type="project" value="TreeGrafter"/>
</dbReference>
<protein>
    <recommendedName>
        <fullName evidence="8">Acetyl-CoA synthetase-like protein</fullName>
    </recommendedName>
</protein>
<gene>
    <name evidence="6" type="ORF">B0F90DRAFT_1228622</name>
</gene>
<dbReference type="GO" id="GO:0019748">
    <property type="term" value="P:secondary metabolic process"/>
    <property type="evidence" value="ECO:0007669"/>
    <property type="project" value="TreeGrafter"/>
</dbReference>
<dbReference type="PANTHER" id="PTHR24096:SF149">
    <property type="entry name" value="AMP-BINDING DOMAIN-CONTAINING PROTEIN-RELATED"/>
    <property type="match status" value="1"/>
</dbReference>
<dbReference type="Gene3D" id="2.30.38.10">
    <property type="entry name" value="Luciferase, Domain 3"/>
    <property type="match status" value="1"/>
</dbReference>
<reference evidence="6" key="1">
    <citation type="journal article" date="2022" name="New Phytol.">
        <title>Evolutionary transition to the ectomycorrhizal habit in the genomes of a hyperdiverse lineage of mushroom-forming fungi.</title>
        <authorList>
            <person name="Looney B."/>
            <person name="Miyauchi S."/>
            <person name="Morin E."/>
            <person name="Drula E."/>
            <person name="Courty P.E."/>
            <person name="Kohler A."/>
            <person name="Kuo A."/>
            <person name="LaButti K."/>
            <person name="Pangilinan J."/>
            <person name="Lipzen A."/>
            <person name="Riley R."/>
            <person name="Andreopoulos W."/>
            <person name="He G."/>
            <person name="Johnson J."/>
            <person name="Nolan M."/>
            <person name="Tritt A."/>
            <person name="Barry K.W."/>
            <person name="Grigoriev I.V."/>
            <person name="Nagy L.G."/>
            <person name="Hibbett D."/>
            <person name="Henrissat B."/>
            <person name="Matheny P.B."/>
            <person name="Labbe J."/>
            <person name="Martin F.M."/>
        </authorList>
    </citation>
    <scope>NUCLEOTIDE SEQUENCE</scope>
    <source>
        <strain evidence="6">BPL690</strain>
    </source>
</reference>
<comment type="caution">
    <text evidence="6">The sequence shown here is derived from an EMBL/GenBank/DDBJ whole genome shotgun (WGS) entry which is preliminary data.</text>
</comment>
<dbReference type="Gene3D" id="3.40.50.980">
    <property type="match status" value="2"/>
</dbReference>
<feature type="region of interest" description="Disordered" evidence="3">
    <location>
        <begin position="430"/>
        <end position="450"/>
    </location>
</feature>
<feature type="domain" description="AMP-dependent synthetase/ligase" evidence="4">
    <location>
        <begin position="33"/>
        <end position="434"/>
    </location>
</feature>
<dbReference type="PANTHER" id="PTHR24096">
    <property type="entry name" value="LONG-CHAIN-FATTY-ACID--COA LIGASE"/>
    <property type="match status" value="1"/>
</dbReference>
<feature type="domain" description="AMP-binding enzyme C-terminal" evidence="5">
    <location>
        <begin position="483"/>
        <end position="566"/>
    </location>
</feature>
<dbReference type="InterPro" id="IPR045851">
    <property type="entry name" value="AMP-bd_C_sf"/>
</dbReference>
<dbReference type="AlphaFoldDB" id="A0AAD4M7D9"/>
<name>A0AAD4M7D9_9AGAM</name>
<dbReference type="Gene3D" id="3.30.300.30">
    <property type="match status" value="1"/>
</dbReference>
<evidence type="ECO:0000313" key="6">
    <source>
        <dbReference type="EMBL" id="KAI0304262.1"/>
    </source>
</evidence>
<evidence type="ECO:0000256" key="1">
    <source>
        <dbReference type="ARBA" id="ARBA00006432"/>
    </source>
</evidence>
<dbReference type="Proteomes" id="UP001203297">
    <property type="component" value="Unassembled WGS sequence"/>
</dbReference>